<feature type="region of interest" description="Disordered" evidence="1">
    <location>
        <begin position="410"/>
        <end position="439"/>
    </location>
</feature>
<evidence type="ECO:0000256" key="1">
    <source>
        <dbReference type="SAM" id="MobiDB-lite"/>
    </source>
</evidence>
<sequence length="439" mass="47993">MATEEPLQIALDGVSARTVFCEGDVVRGKVRVDTKLQSSRVSICFKGLAISRINERQGNSHATRVSKYTLLQYDTILFSGEDIASSASEDDSFATFPFEFRFPAAVQARTYSEPSRTFESEPGHALPPTFTADVRGQPQSVQYYLEASILTMHLKIFSSEKKKVTYLNFSPVCTDPTPALSPALTTRTMSHTRQSRRLIPDYEPHGLRAHFCDLIPSSKDPSASFAVKMHLPQTIRAGHPFSISFGITHGERSADIATPPPLHLHALTVSIKAHTQVRVVSLSQICRATTRKITIAERHWDAKHGEASSSSSAPPLLLPAGGEMVPLASLLENEGQLVVPKHFTPSFKSYNIVRSYDLVAVLSIECAGKMFDVKAVGDHVKGSTVLPWPGLREAEAGERIAFAEDGAADGGMYWEDEDGGEELPPPPYEEVVGKENDGD</sequence>
<dbReference type="OrthoDB" id="2333384at2759"/>
<organism evidence="2 3">
    <name type="scientific">Aplosporella prunicola CBS 121167</name>
    <dbReference type="NCBI Taxonomy" id="1176127"/>
    <lineage>
        <taxon>Eukaryota</taxon>
        <taxon>Fungi</taxon>
        <taxon>Dikarya</taxon>
        <taxon>Ascomycota</taxon>
        <taxon>Pezizomycotina</taxon>
        <taxon>Dothideomycetes</taxon>
        <taxon>Dothideomycetes incertae sedis</taxon>
        <taxon>Botryosphaeriales</taxon>
        <taxon>Aplosporellaceae</taxon>
        <taxon>Aplosporella</taxon>
    </lineage>
</organism>
<reference evidence="2" key="1">
    <citation type="journal article" date="2020" name="Stud. Mycol.">
        <title>101 Dothideomycetes genomes: a test case for predicting lifestyles and emergence of pathogens.</title>
        <authorList>
            <person name="Haridas S."/>
            <person name="Albert R."/>
            <person name="Binder M."/>
            <person name="Bloem J."/>
            <person name="Labutti K."/>
            <person name="Salamov A."/>
            <person name="Andreopoulos B."/>
            <person name="Baker S."/>
            <person name="Barry K."/>
            <person name="Bills G."/>
            <person name="Bluhm B."/>
            <person name="Cannon C."/>
            <person name="Castanera R."/>
            <person name="Culley D."/>
            <person name="Daum C."/>
            <person name="Ezra D."/>
            <person name="Gonzalez J."/>
            <person name="Henrissat B."/>
            <person name="Kuo A."/>
            <person name="Liang C."/>
            <person name="Lipzen A."/>
            <person name="Lutzoni F."/>
            <person name="Magnuson J."/>
            <person name="Mondo S."/>
            <person name="Nolan M."/>
            <person name="Ohm R."/>
            <person name="Pangilinan J."/>
            <person name="Park H.-J."/>
            <person name="Ramirez L."/>
            <person name="Alfaro M."/>
            <person name="Sun H."/>
            <person name="Tritt A."/>
            <person name="Yoshinaga Y."/>
            <person name="Zwiers L.-H."/>
            <person name="Turgeon B."/>
            <person name="Goodwin S."/>
            <person name="Spatafora J."/>
            <person name="Crous P."/>
            <person name="Grigoriev I."/>
        </authorList>
    </citation>
    <scope>NUCLEOTIDE SEQUENCE</scope>
    <source>
        <strain evidence="2">CBS 121167</strain>
    </source>
</reference>
<dbReference type="RefSeq" id="XP_033401552.1">
    <property type="nucleotide sequence ID" value="XM_033543912.1"/>
</dbReference>
<protein>
    <recommendedName>
        <fullName evidence="4">Arrestin-like N-terminal domain-containing protein</fullName>
    </recommendedName>
</protein>
<dbReference type="EMBL" id="ML995477">
    <property type="protein sequence ID" value="KAF2145840.1"/>
    <property type="molecule type" value="Genomic_DNA"/>
</dbReference>
<dbReference type="Proteomes" id="UP000799438">
    <property type="component" value="Unassembled WGS sequence"/>
</dbReference>
<dbReference type="InterPro" id="IPR014752">
    <property type="entry name" value="Arrestin-like_C"/>
</dbReference>
<gene>
    <name evidence="2" type="ORF">K452DRAFT_315989</name>
</gene>
<proteinExistence type="predicted"/>
<accession>A0A6A6BNY0</accession>
<name>A0A6A6BNY0_9PEZI</name>
<evidence type="ECO:0008006" key="4">
    <source>
        <dbReference type="Google" id="ProtNLM"/>
    </source>
</evidence>
<keyword evidence="3" id="KW-1185">Reference proteome</keyword>
<evidence type="ECO:0000313" key="2">
    <source>
        <dbReference type="EMBL" id="KAF2145840.1"/>
    </source>
</evidence>
<evidence type="ECO:0000313" key="3">
    <source>
        <dbReference type="Proteomes" id="UP000799438"/>
    </source>
</evidence>
<dbReference type="AlphaFoldDB" id="A0A6A6BNY0"/>
<dbReference type="Gene3D" id="2.60.40.640">
    <property type="match status" value="1"/>
</dbReference>
<dbReference type="GeneID" id="54301409"/>